<comment type="similarity">
    <text evidence="7">Belongs to the DNA mismatch repair MutS family. MutS2 subfamily.</text>
</comment>
<dbReference type="SMART" id="SM00534">
    <property type="entry name" value="MUTSac"/>
    <property type="match status" value="1"/>
</dbReference>
<dbReference type="Proteomes" id="UP000031802">
    <property type="component" value="Unassembled WGS sequence"/>
</dbReference>
<comment type="subunit">
    <text evidence="7">Homodimer. Binds to stalled ribosomes, contacting rRNA.</text>
</comment>
<evidence type="ECO:0000256" key="4">
    <source>
        <dbReference type="ARBA" id="ARBA00022840"/>
    </source>
</evidence>
<evidence type="ECO:0000313" key="10">
    <source>
        <dbReference type="EMBL" id="KGE12402.1"/>
    </source>
</evidence>
<dbReference type="GO" id="GO:0004519">
    <property type="term" value="F:endonuclease activity"/>
    <property type="evidence" value="ECO:0007669"/>
    <property type="project" value="UniProtKB-UniRule"/>
</dbReference>
<comment type="function">
    <text evidence="7">Acts as a ribosome collision sensor, splitting the ribosome into its 2 subunits. Detects stalled/collided 70S ribosomes which it binds and splits by an ATP-hydrolysis driven conformational change. Acts upstream of the ribosome quality control system (RQC), a ribosome-associated complex that mediates the extraction of incompletely synthesized nascent chains from stalled ribosomes and their subsequent degradation. Probably generates substrates for RQC.</text>
</comment>
<evidence type="ECO:0000259" key="9">
    <source>
        <dbReference type="PROSITE" id="PS50828"/>
    </source>
</evidence>
<dbReference type="SMART" id="SM00463">
    <property type="entry name" value="SMR"/>
    <property type="match status" value="1"/>
</dbReference>
<gene>
    <name evidence="7" type="primary">mutS2</name>
    <name evidence="7" type="synonym">rqcU</name>
    <name evidence="10" type="ORF">DI53_3780</name>
</gene>
<evidence type="ECO:0000313" key="11">
    <source>
        <dbReference type="Proteomes" id="UP000031802"/>
    </source>
</evidence>
<feature type="binding site" evidence="7">
    <location>
        <begin position="341"/>
        <end position="348"/>
    </location>
    <ligand>
        <name>ATP</name>
        <dbReference type="ChEBI" id="CHEBI:30616"/>
    </ligand>
</feature>
<keyword evidence="4 7" id="KW-0067">ATP-binding</keyword>
<dbReference type="Gene3D" id="3.40.50.300">
    <property type="entry name" value="P-loop containing nucleotide triphosphate hydrolases"/>
    <property type="match status" value="1"/>
</dbReference>
<dbReference type="EMBL" id="JJMU01000070">
    <property type="protein sequence ID" value="KGE12402.1"/>
    <property type="molecule type" value="Genomic_DNA"/>
</dbReference>
<dbReference type="GO" id="GO:0140664">
    <property type="term" value="F:ATP-dependent DNA damage sensor activity"/>
    <property type="evidence" value="ECO:0007669"/>
    <property type="project" value="InterPro"/>
</dbReference>
<dbReference type="InterPro" id="IPR000432">
    <property type="entry name" value="DNA_mismatch_repair_MutS_C"/>
</dbReference>
<dbReference type="EC" id="3.1.-.-" evidence="7"/>
<dbReference type="GO" id="GO:0005524">
    <property type="term" value="F:ATP binding"/>
    <property type="evidence" value="ECO:0007669"/>
    <property type="project" value="UniProtKB-UniRule"/>
</dbReference>
<dbReference type="OrthoDB" id="9808166at2"/>
<dbReference type="eggNOG" id="COG1193">
    <property type="taxonomic scope" value="Bacteria"/>
</dbReference>
<dbReference type="GO" id="GO:0016887">
    <property type="term" value="F:ATP hydrolysis activity"/>
    <property type="evidence" value="ECO:0007669"/>
    <property type="project" value="InterPro"/>
</dbReference>
<dbReference type="GO" id="GO:0072344">
    <property type="term" value="P:rescue of stalled ribosome"/>
    <property type="evidence" value="ECO:0007669"/>
    <property type="project" value="UniProtKB-UniRule"/>
</dbReference>
<feature type="domain" description="Smr" evidence="9">
    <location>
        <begin position="719"/>
        <end position="794"/>
    </location>
</feature>
<keyword evidence="3 7" id="KW-0378">Hydrolase</keyword>
<dbReference type="InterPro" id="IPR045076">
    <property type="entry name" value="MutS"/>
</dbReference>
<sequence>MIFPNNAIDKLGFLEIKSLIKEKCLSEPGREMVEKIQPQVKLEQIDRFLRQTQEFKDLLLHDAPLPVDHLYPIKPLAEKARIEGAFLAEDEFYRVLLSLRTVYAVIRYFNEREGQYSNLTLLFEHLPIETKIVRQIESVIDDRGKMKDNASRLLLDITQQILKSEQEARKRIDQVFKQAQNNGWTADGNLTVRDGRLCIPILAENKRKLKGLIHDESATGQTAYIEPEEVFHLNNKVRDLEFERRREVIRILTELTSELRPHVPLLLSYHGLLSKLDFVRAKALFAIDIEAEMPQLSKEAEINLVNARHPLLLINAKKDQQIVVPLHIKIDQHDRVILVSGPNAGGKSVCMKTVGLLQLMVQSGLLIPADDTSKLGIFKQIFADIGDDQSIESDLSTYSAHLSKMKHFTEFANARTLVLIDEFGTGTDPLFGGPIAEAVLESLNKKDIRGVITTHYSNLKVFASNTAGLENASMLFDNVAMRPLYILQVGKPGSSYAFEIAQKIGLRPDILESAKQKIGTQQKKVDTLLVDLERDKRLVHDTKIAIGKREKELETQKAEYEQLQSYLEENKRQLIREAKDEARQILKDANKLVENTISEIKSAQADKERTRELRRELHAAVDKNTTKKPVTKPIATPAGAADADEAIEVGDWVRLVDADTEAQVMEVSRGNNLILALGDLRTVVKKNKVVKLRGKEKAKVVKRHRSLSTSSVADFQPEVDVRGMRTEDALRQLETVLDRAVMIGYPTLKILHGKGDGILRKFVRDYLRKYNHVSHFEDEHADRGGDGITYAYIS</sequence>
<dbReference type="GO" id="GO:0043023">
    <property type="term" value="F:ribosomal large subunit binding"/>
    <property type="evidence" value="ECO:0007669"/>
    <property type="project" value="UniProtKB-UniRule"/>
</dbReference>
<dbReference type="SUPFAM" id="SSF160443">
    <property type="entry name" value="SMR domain-like"/>
    <property type="match status" value="1"/>
</dbReference>
<dbReference type="RefSeq" id="WP_037503438.1">
    <property type="nucleotide sequence ID" value="NZ_JJMU01000070.1"/>
</dbReference>
<proteinExistence type="inferred from homology"/>
<evidence type="ECO:0000256" key="3">
    <source>
        <dbReference type="ARBA" id="ARBA00022801"/>
    </source>
</evidence>
<dbReference type="GO" id="GO:0006298">
    <property type="term" value="P:mismatch repair"/>
    <property type="evidence" value="ECO:0007669"/>
    <property type="project" value="InterPro"/>
</dbReference>
<dbReference type="SMART" id="SM00533">
    <property type="entry name" value="MUTSd"/>
    <property type="match status" value="1"/>
</dbReference>
<dbReference type="InterPro" id="IPR005747">
    <property type="entry name" value="MutS2"/>
</dbReference>
<dbReference type="GO" id="GO:0045910">
    <property type="term" value="P:negative regulation of DNA recombination"/>
    <property type="evidence" value="ECO:0007669"/>
    <property type="project" value="InterPro"/>
</dbReference>
<evidence type="ECO:0000256" key="2">
    <source>
        <dbReference type="ARBA" id="ARBA00022741"/>
    </source>
</evidence>
<dbReference type="PANTHER" id="PTHR48466">
    <property type="entry name" value="OS10G0509000 PROTEIN-RELATED"/>
    <property type="match status" value="1"/>
</dbReference>
<keyword evidence="2 7" id="KW-0547">Nucleotide-binding</keyword>
<feature type="coiled-coil region" evidence="8">
    <location>
        <begin position="550"/>
        <end position="620"/>
    </location>
</feature>
<dbReference type="AlphaFoldDB" id="A0A0B8SYN0"/>
<protein>
    <recommendedName>
        <fullName evidence="7">Endonuclease MutS2</fullName>
        <ecNumber evidence="7">3.1.-.-</ecNumber>
    </recommendedName>
    <alternativeName>
        <fullName evidence="7">Ribosome-associated protein quality control-upstream factor</fullName>
        <shortName evidence="7">RQC-upstream factor</shortName>
        <shortName evidence="7">RqcU</shortName>
        <ecNumber evidence="7">3.6.4.-</ecNumber>
    </alternativeName>
</protein>
<dbReference type="HAMAP" id="MF_00092">
    <property type="entry name" value="MutS2"/>
    <property type="match status" value="1"/>
</dbReference>
<keyword evidence="8" id="KW-0175">Coiled coil</keyword>
<keyword evidence="11" id="KW-1185">Reference proteome</keyword>
<evidence type="ECO:0000256" key="1">
    <source>
        <dbReference type="ARBA" id="ARBA00022730"/>
    </source>
</evidence>
<dbReference type="SUPFAM" id="SSF48334">
    <property type="entry name" value="DNA repair protein MutS, domain III"/>
    <property type="match status" value="1"/>
</dbReference>
<evidence type="ECO:0000256" key="8">
    <source>
        <dbReference type="SAM" id="Coils"/>
    </source>
</evidence>
<evidence type="ECO:0000256" key="5">
    <source>
        <dbReference type="ARBA" id="ARBA00022884"/>
    </source>
</evidence>
<dbReference type="PATRIC" id="fig|1229276.3.peg.3911"/>
<dbReference type="SUPFAM" id="SSF52540">
    <property type="entry name" value="P-loop containing nucleoside triphosphate hydrolases"/>
    <property type="match status" value="1"/>
</dbReference>
<dbReference type="InterPro" id="IPR036187">
    <property type="entry name" value="DNA_mismatch_repair_MutS_sf"/>
</dbReference>
<dbReference type="Gene3D" id="3.30.1370.110">
    <property type="match status" value="1"/>
</dbReference>
<comment type="function">
    <text evidence="7">Endonuclease that is involved in the suppression of homologous recombination and thus may have a key role in the control of bacterial genetic diversity.</text>
</comment>
<comment type="caution">
    <text evidence="10">The sequence shown here is derived from an EMBL/GenBank/DDBJ whole genome shotgun (WGS) entry which is preliminary data.</text>
</comment>
<name>A0A0B8SYN0_9SPHI</name>
<reference evidence="10 11" key="2">
    <citation type="journal article" date="2015" name="PLoS ONE">
        <title>Whole-Genome Optical Mapping and Finished Genome Sequence of Sphingobacterium deserti sp. nov., a New Species Isolated from the Western Desert of China.</title>
        <authorList>
            <person name="Teng C."/>
            <person name="Zhou Z."/>
            <person name="Molnar I."/>
            <person name="Li X."/>
            <person name="Tang R."/>
            <person name="Chen M."/>
            <person name="Wang L."/>
            <person name="Su S."/>
            <person name="Zhang W."/>
            <person name="Lin M."/>
        </authorList>
    </citation>
    <scope>NUCLEOTIDE SEQUENCE [LARGE SCALE GENOMIC DNA]</scope>
    <source>
        <strain evidence="11">ACCC05744</strain>
    </source>
</reference>
<keyword evidence="1 7" id="KW-0699">rRNA-binding</keyword>
<dbReference type="Pfam" id="PF00488">
    <property type="entry name" value="MutS_V"/>
    <property type="match status" value="1"/>
</dbReference>
<dbReference type="InterPro" id="IPR007696">
    <property type="entry name" value="DNA_mismatch_repair_MutS_core"/>
</dbReference>
<accession>A0A0B8SYN0</accession>
<dbReference type="InterPro" id="IPR027417">
    <property type="entry name" value="P-loop_NTPase"/>
</dbReference>
<dbReference type="EC" id="3.6.4.-" evidence="7"/>
<keyword evidence="6 7" id="KW-0238">DNA-binding</keyword>
<evidence type="ECO:0000256" key="7">
    <source>
        <dbReference type="HAMAP-Rule" id="MF_00092"/>
    </source>
</evidence>
<dbReference type="InterPro" id="IPR002625">
    <property type="entry name" value="Smr_dom"/>
</dbReference>
<keyword evidence="7" id="KW-0255">Endonuclease</keyword>
<dbReference type="NCBIfam" id="TIGR01069">
    <property type="entry name" value="mutS2"/>
    <property type="match status" value="1"/>
</dbReference>
<dbReference type="FunFam" id="3.40.50.300:FF:001531">
    <property type="entry name" value="Endonuclease MutS2"/>
    <property type="match status" value="1"/>
</dbReference>
<keyword evidence="5 7" id="KW-0694">RNA-binding</keyword>
<dbReference type="PANTHER" id="PTHR48466:SF2">
    <property type="entry name" value="OS10G0509000 PROTEIN"/>
    <property type="match status" value="1"/>
</dbReference>
<dbReference type="PIRSF" id="PIRSF005814">
    <property type="entry name" value="MutS_YshD"/>
    <property type="match status" value="1"/>
</dbReference>
<keyword evidence="7" id="KW-0540">Nuclease</keyword>
<organism evidence="10 11">
    <name type="scientific">Sphingobacterium deserti</name>
    <dbReference type="NCBI Taxonomy" id="1229276"/>
    <lineage>
        <taxon>Bacteria</taxon>
        <taxon>Pseudomonadati</taxon>
        <taxon>Bacteroidota</taxon>
        <taxon>Sphingobacteriia</taxon>
        <taxon>Sphingobacteriales</taxon>
        <taxon>Sphingobacteriaceae</taxon>
        <taxon>Sphingobacterium</taxon>
    </lineage>
</organism>
<dbReference type="GO" id="GO:0019843">
    <property type="term" value="F:rRNA binding"/>
    <property type="evidence" value="ECO:0007669"/>
    <property type="project" value="UniProtKB-UniRule"/>
</dbReference>
<dbReference type="PROSITE" id="PS50828">
    <property type="entry name" value="SMR"/>
    <property type="match status" value="1"/>
</dbReference>
<dbReference type="STRING" id="1229276.DI53_3780"/>
<dbReference type="GO" id="GO:0030983">
    <property type="term" value="F:mismatched DNA binding"/>
    <property type="evidence" value="ECO:0007669"/>
    <property type="project" value="InterPro"/>
</dbReference>
<reference evidence="11" key="1">
    <citation type="submission" date="2014-04" db="EMBL/GenBank/DDBJ databases">
        <title>Whole-Genome optical mapping and complete genome sequence of Sphingobacterium deserti sp. nov., a new spaces isolated from desert in the west of China.</title>
        <authorList>
            <person name="Teng C."/>
            <person name="Zhou Z."/>
            <person name="Li X."/>
            <person name="Chen M."/>
            <person name="Lin M."/>
            <person name="Wang L."/>
            <person name="Su S."/>
            <person name="Zhang C."/>
            <person name="Zhang W."/>
        </authorList>
    </citation>
    <scope>NUCLEOTIDE SEQUENCE [LARGE SCALE GENOMIC DNA]</scope>
    <source>
        <strain evidence="11">ACCC05744</strain>
    </source>
</reference>
<dbReference type="Pfam" id="PF01713">
    <property type="entry name" value="Smr"/>
    <property type="match status" value="1"/>
</dbReference>
<dbReference type="InterPro" id="IPR036063">
    <property type="entry name" value="Smr_dom_sf"/>
</dbReference>
<evidence type="ECO:0000256" key="6">
    <source>
        <dbReference type="ARBA" id="ARBA00023125"/>
    </source>
</evidence>